<evidence type="ECO:0000313" key="3">
    <source>
        <dbReference type="Proteomes" id="UP000479710"/>
    </source>
</evidence>
<organism evidence="2 3">
    <name type="scientific">Oryza meyeriana var. granulata</name>
    <dbReference type="NCBI Taxonomy" id="110450"/>
    <lineage>
        <taxon>Eukaryota</taxon>
        <taxon>Viridiplantae</taxon>
        <taxon>Streptophyta</taxon>
        <taxon>Embryophyta</taxon>
        <taxon>Tracheophyta</taxon>
        <taxon>Spermatophyta</taxon>
        <taxon>Magnoliopsida</taxon>
        <taxon>Liliopsida</taxon>
        <taxon>Poales</taxon>
        <taxon>Poaceae</taxon>
        <taxon>BOP clade</taxon>
        <taxon>Oryzoideae</taxon>
        <taxon>Oryzeae</taxon>
        <taxon>Oryzinae</taxon>
        <taxon>Oryza</taxon>
        <taxon>Oryza meyeriana</taxon>
    </lineage>
</organism>
<gene>
    <name evidence="2" type="ORF">E2562_030626</name>
</gene>
<dbReference type="EMBL" id="SPHZ02000009">
    <property type="protein sequence ID" value="KAF0900338.1"/>
    <property type="molecule type" value="Genomic_DNA"/>
</dbReference>
<dbReference type="Proteomes" id="UP000479710">
    <property type="component" value="Unassembled WGS sequence"/>
</dbReference>
<accession>A0A6G1CIL7</accession>
<dbReference type="AlphaFoldDB" id="A0A6G1CIL7"/>
<feature type="domain" description="DUF7815" evidence="1">
    <location>
        <begin position="52"/>
        <end position="79"/>
    </location>
</feature>
<dbReference type="PANTHER" id="PTHR36308:SF1">
    <property type="entry name" value="DENTIN SIALOPHOSPHOPROTEIN-RELATED"/>
    <property type="match status" value="1"/>
</dbReference>
<keyword evidence="3" id="KW-1185">Reference proteome</keyword>
<proteinExistence type="predicted"/>
<dbReference type="Pfam" id="PF25122">
    <property type="entry name" value="DUF7815"/>
    <property type="match status" value="1"/>
</dbReference>
<evidence type="ECO:0000259" key="1">
    <source>
        <dbReference type="Pfam" id="PF25122"/>
    </source>
</evidence>
<comment type="caution">
    <text evidence="2">The sequence shown here is derived from an EMBL/GenBank/DDBJ whole genome shotgun (WGS) entry which is preliminary data.</text>
</comment>
<dbReference type="PANTHER" id="PTHR36308">
    <property type="entry name" value="DENTIN SIALOPHOSPHOPROTEIN-RELATED"/>
    <property type="match status" value="1"/>
</dbReference>
<sequence>MEIPTDAIHRIRSSLRESAPAPTTSAPPPFPTVADAVAAFDSLRAGDPSASPGLRCGRCRAAGGLLGGAGSAVCVYCGCPRRKECGGIAFRGSVACRWLLGSLGLDGSWDKLVTMK</sequence>
<reference evidence="2 3" key="1">
    <citation type="submission" date="2019-11" db="EMBL/GenBank/DDBJ databases">
        <title>Whole genome sequence of Oryza granulata.</title>
        <authorList>
            <person name="Li W."/>
        </authorList>
    </citation>
    <scope>NUCLEOTIDE SEQUENCE [LARGE SCALE GENOMIC DNA]</scope>
    <source>
        <strain evidence="3">cv. Menghai</strain>
        <tissue evidence="2">Leaf</tissue>
    </source>
</reference>
<evidence type="ECO:0000313" key="2">
    <source>
        <dbReference type="EMBL" id="KAF0900338.1"/>
    </source>
</evidence>
<protein>
    <recommendedName>
        <fullName evidence="1">DUF7815 domain-containing protein</fullName>
    </recommendedName>
</protein>
<dbReference type="InterPro" id="IPR056717">
    <property type="entry name" value="DUF7815"/>
</dbReference>
<name>A0A6G1CIL7_9ORYZ</name>